<feature type="repeat" description="ANK" evidence="3">
    <location>
        <begin position="51"/>
        <end position="83"/>
    </location>
</feature>
<feature type="repeat" description="ANK" evidence="3">
    <location>
        <begin position="97"/>
        <end position="129"/>
    </location>
</feature>
<dbReference type="Pfam" id="PF00023">
    <property type="entry name" value="Ank"/>
    <property type="match status" value="1"/>
</dbReference>
<dbReference type="OrthoDB" id="10057496at2759"/>
<accession>A0A8E2JU16</accession>
<dbReference type="AlphaFoldDB" id="A0A8E2JU16"/>
<evidence type="ECO:0000256" key="3">
    <source>
        <dbReference type="PROSITE-ProRule" id="PRU00023"/>
    </source>
</evidence>
<gene>
    <name evidence="4" type="ORF">AOQ84DRAFT_291146</name>
</gene>
<dbReference type="PANTHER" id="PTHR24198">
    <property type="entry name" value="ANKYRIN REPEAT AND PROTEIN KINASE DOMAIN-CONTAINING PROTEIN"/>
    <property type="match status" value="1"/>
</dbReference>
<keyword evidence="5" id="KW-1185">Reference proteome</keyword>
<evidence type="ECO:0000313" key="5">
    <source>
        <dbReference type="Proteomes" id="UP000250140"/>
    </source>
</evidence>
<keyword evidence="1" id="KW-0677">Repeat</keyword>
<dbReference type="Gene3D" id="1.25.40.20">
    <property type="entry name" value="Ankyrin repeat-containing domain"/>
    <property type="match status" value="1"/>
</dbReference>
<protein>
    <submittedName>
        <fullName evidence="4">Ankyrin</fullName>
    </submittedName>
</protein>
<sequence>MPHLTEEEIDDILYLSRVNECSELSDYLTSLSAKYNCGKRVLFEAAVDPESGNSALHYAAANGHIDILNLISTSLSSVPSTESAQNNLPLLSLPNAAGNTALHWASLNGHLACVQLLVKLGADVTAINKAGHDAIFEAEINEKEEVVKWLLGEGEGLEQGVSNDVIDTDVNVEGMRKKMEGMAAGGMGQD</sequence>
<dbReference type="Pfam" id="PF12796">
    <property type="entry name" value="Ank_2"/>
    <property type="match status" value="1"/>
</dbReference>
<dbReference type="InterPro" id="IPR036770">
    <property type="entry name" value="Ankyrin_rpt-contain_sf"/>
</dbReference>
<keyword evidence="2 3" id="KW-0040">ANK repeat</keyword>
<reference evidence="4 5" key="1">
    <citation type="journal article" date="2016" name="Nat. Commun.">
        <title>Ectomycorrhizal ecology is imprinted in the genome of the dominant symbiotic fungus Cenococcum geophilum.</title>
        <authorList>
            <consortium name="DOE Joint Genome Institute"/>
            <person name="Peter M."/>
            <person name="Kohler A."/>
            <person name="Ohm R.A."/>
            <person name="Kuo A."/>
            <person name="Krutzmann J."/>
            <person name="Morin E."/>
            <person name="Arend M."/>
            <person name="Barry K.W."/>
            <person name="Binder M."/>
            <person name="Choi C."/>
            <person name="Clum A."/>
            <person name="Copeland A."/>
            <person name="Grisel N."/>
            <person name="Haridas S."/>
            <person name="Kipfer T."/>
            <person name="LaButti K."/>
            <person name="Lindquist E."/>
            <person name="Lipzen A."/>
            <person name="Maire R."/>
            <person name="Meier B."/>
            <person name="Mihaltcheva S."/>
            <person name="Molinier V."/>
            <person name="Murat C."/>
            <person name="Poggeler S."/>
            <person name="Quandt C.A."/>
            <person name="Sperisen C."/>
            <person name="Tritt A."/>
            <person name="Tisserant E."/>
            <person name="Crous P.W."/>
            <person name="Henrissat B."/>
            <person name="Nehls U."/>
            <person name="Egli S."/>
            <person name="Spatafora J.W."/>
            <person name="Grigoriev I.V."/>
            <person name="Martin F.M."/>
        </authorList>
    </citation>
    <scope>NUCLEOTIDE SEQUENCE [LARGE SCALE GENOMIC DNA]</scope>
    <source>
        <strain evidence="4 5">CBS 207.34</strain>
    </source>
</reference>
<dbReference type="SMART" id="SM00248">
    <property type="entry name" value="ANK"/>
    <property type="match status" value="3"/>
</dbReference>
<dbReference type="PANTHER" id="PTHR24198:SF165">
    <property type="entry name" value="ANKYRIN REPEAT-CONTAINING PROTEIN-RELATED"/>
    <property type="match status" value="1"/>
</dbReference>
<evidence type="ECO:0000313" key="4">
    <source>
        <dbReference type="EMBL" id="OCL09483.1"/>
    </source>
</evidence>
<dbReference type="Proteomes" id="UP000250140">
    <property type="component" value="Unassembled WGS sequence"/>
</dbReference>
<dbReference type="PROSITE" id="PS50088">
    <property type="entry name" value="ANK_REPEAT"/>
    <property type="match status" value="2"/>
</dbReference>
<evidence type="ECO:0000256" key="2">
    <source>
        <dbReference type="ARBA" id="ARBA00023043"/>
    </source>
</evidence>
<evidence type="ECO:0000256" key="1">
    <source>
        <dbReference type="ARBA" id="ARBA00022737"/>
    </source>
</evidence>
<proteinExistence type="predicted"/>
<dbReference type="InterPro" id="IPR002110">
    <property type="entry name" value="Ankyrin_rpt"/>
</dbReference>
<dbReference type="PROSITE" id="PS50297">
    <property type="entry name" value="ANK_REP_REGION"/>
    <property type="match status" value="2"/>
</dbReference>
<dbReference type="PRINTS" id="PR01415">
    <property type="entry name" value="ANKYRIN"/>
</dbReference>
<organism evidence="4 5">
    <name type="scientific">Glonium stellatum</name>
    <dbReference type="NCBI Taxonomy" id="574774"/>
    <lineage>
        <taxon>Eukaryota</taxon>
        <taxon>Fungi</taxon>
        <taxon>Dikarya</taxon>
        <taxon>Ascomycota</taxon>
        <taxon>Pezizomycotina</taxon>
        <taxon>Dothideomycetes</taxon>
        <taxon>Pleosporomycetidae</taxon>
        <taxon>Gloniales</taxon>
        <taxon>Gloniaceae</taxon>
        <taxon>Glonium</taxon>
    </lineage>
</organism>
<name>A0A8E2JU16_9PEZI</name>
<dbReference type="SUPFAM" id="SSF48403">
    <property type="entry name" value="Ankyrin repeat"/>
    <property type="match status" value="1"/>
</dbReference>
<dbReference type="EMBL" id="KV749431">
    <property type="protein sequence ID" value="OCL09483.1"/>
    <property type="molecule type" value="Genomic_DNA"/>
</dbReference>